<dbReference type="AlphaFoldDB" id="A0A6A4NWX9"/>
<organism evidence="1 2">
    <name type="scientific">Lupinus albus</name>
    <name type="common">White lupine</name>
    <name type="synonym">Lupinus termis</name>
    <dbReference type="NCBI Taxonomy" id="3870"/>
    <lineage>
        <taxon>Eukaryota</taxon>
        <taxon>Viridiplantae</taxon>
        <taxon>Streptophyta</taxon>
        <taxon>Embryophyta</taxon>
        <taxon>Tracheophyta</taxon>
        <taxon>Spermatophyta</taxon>
        <taxon>Magnoliopsida</taxon>
        <taxon>eudicotyledons</taxon>
        <taxon>Gunneridae</taxon>
        <taxon>Pentapetalae</taxon>
        <taxon>rosids</taxon>
        <taxon>fabids</taxon>
        <taxon>Fabales</taxon>
        <taxon>Fabaceae</taxon>
        <taxon>Papilionoideae</taxon>
        <taxon>50 kb inversion clade</taxon>
        <taxon>genistoids sensu lato</taxon>
        <taxon>core genistoids</taxon>
        <taxon>Genisteae</taxon>
        <taxon>Lupinus</taxon>
    </lineage>
</organism>
<reference evidence="2" key="1">
    <citation type="journal article" date="2020" name="Nat. Commun.">
        <title>Genome sequence of the cluster root forming white lupin.</title>
        <authorList>
            <person name="Hufnagel B."/>
            <person name="Marques A."/>
            <person name="Soriano A."/>
            <person name="Marques L."/>
            <person name="Divol F."/>
            <person name="Doumas P."/>
            <person name="Sallet E."/>
            <person name="Mancinotti D."/>
            <person name="Carrere S."/>
            <person name="Marande W."/>
            <person name="Arribat S."/>
            <person name="Keller J."/>
            <person name="Huneau C."/>
            <person name="Blein T."/>
            <person name="Aime D."/>
            <person name="Laguerre M."/>
            <person name="Taylor J."/>
            <person name="Schubert V."/>
            <person name="Nelson M."/>
            <person name="Geu-Flores F."/>
            <person name="Crespi M."/>
            <person name="Gallardo-Guerrero K."/>
            <person name="Delaux P.-M."/>
            <person name="Salse J."/>
            <person name="Berges H."/>
            <person name="Guyot R."/>
            <person name="Gouzy J."/>
            <person name="Peret B."/>
        </authorList>
    </citation>
    <scope>NUCLEOTIDE SEQUENCE [LARGE SCALE GENOMIC DNA]</scope>
    <source>
        <strain evidence="2">cv. Amiga</strain>
    </source>
</reference>
<protein>
    <submittedName>
        <fullName evidence="1">Uncharacterized protein</fullName>
    </submittedName>
</protein>
<evidence type="ECO:0000313" key="1">
    <source>
        <dbReference type="EMBL" id="KAE9592344.1"/>
    </source>
</evidence>
<evidence type="ECO:0000313" key="2">
    <source>
        <dbReference type="Proteomes" id="UP000447434"/>
    </source>
</evidence>
<keyword evidence="2" id="KW-1185">Reference proteome</keyword>
<dbReference type="Proteomes" id="UP000447434">
    <property type="component" value="Chromosome 19"/>
</dbReference>
<name>A0A6A4NWX9_LUPAL</name>
<gene>
    <name evidence="1" type="ORF">Lalb_Chr19g0128331</name>
</gene>
<proteinExistence type="predicted"/>
<dbReference type="EMBL" id="WOCE01000019">
    <property type="protein sequence ID" value="KAE9592344.1"/>
    <property type="molecule type" value="Genomic_DNA"/>
</dbReference>
<comment type="caution">
    <text evidence="1">The sequence shown here is derived from an EMBL/GenBank/DDBJ whole genome shotgun (WGS) entry which is preliminary data.</text>
</comment>
<sequence>MSLLKTKIYETKTKISDSAQNWVIQDNISIIKNSQLIPFIDHDHLYKLMACDILNRNFPQ</sequence>
<accession>A0A6A4NWX9</accession>